<dbReference type="Proteomes" id="UP000198556">
    <property type="component" value="Unassembled WGS sequence"/>
</dbReference>
<evidence type="ECO:0000256" key="10">
    <source>
        <dbReference type="SAM" id="Phobius"/>
    </source>
</evidence>
<evidence type="ECO:0000256" key="7">
    <source>
        <dbReference type="ARBA" id="ARBA00023136"/>
    </source>
</evidence>
<keyword evidence="3 11" id="KW-0808">Transferase</keyword>
<sequence length="139" mass="15744">MFEFEIVQLCDVIWYDNKVKEKRNIINIDSGVIIAISVGYLLGCFQSSYLLVKYTKKKDIRSFGSGNAGASNTVSNFGFKLGLLATLLDIVKAIVAICLMKEYILLFGLLQQKWVLLYICGAMVIIGHMFCVLFRLSWR</sequence>
<organism evidence="11 12">
    <name type="scientific">Granulicatella balaenopterae</name>
    <dbReference type="NCBI Taxonomy" id="137733"/>
    <lineage>
        <taxon>Bacteria</taxon>
        <taxon>Bacillati</taxon>
        <taxon>Bacillota</taxon>
        <taxon>Bacilli</taxon>
        <taxon>Lactobacillales</taxon>
        <taxon>Carnobacteriaceae</taxon>
        <taxon>Granulicatella</taxon>
    </lineage>
</organism>
<feature type="transmembrane region" description="Helical" evidence="10">
    <location>
        <begin position="116"/>
        <end position="136"/>
    </location>
</feature>
<dbReference type="GO" id="GO:0008654">
    <property type="term" value="P:phospholipid biosynthetic process"/>
    <property type="evidence" value="ECO:0007669"/>
    <property type="project" value="UniProtKB-KW"/>
</dbReference>
<keyword evidence="1" id="KW-1003">Cell membrane</keyword>
<keyword evidence="11" id="KW-0012">Acyltransferase</keyword>
<evidence type="ECO:0000313" key="12">
    <source>
        <dbReference type="Proteomes" id="UP000198556"/>
    </source>
</evidence>
<dbReference type="STRING" id="137733.SAMN05421767_15310"/>
<evidence type="ECO:0000256" key="6">
    <source>
        <dbReference type="ARBA" id="ARBA00023098"/>
    </source>
</evidence>
<dbReference type="EMBL" id="FOGF01000053">
    <property type="protein sequence ID" value="SER45241.1"/>
    <property type="molecule type" value="Genomic_DNA"/>
</dbReference>
<dbReference type="PANTHER" id="PTHR30309:SF0">
    <property type="entry name" value="GLYCEROL-3-PHOSPHATE ACYLTRANSFERASE-RELATED"/>
    <property type="match status" value="1"/>
</dbReference>
<evidence type="ECO:0000256" key="5">
    <source>
        <dbReference type="ARBA" id="ARBA00022989"/>
    </source>
</evidence>
<evidence type="ECO:0000256" key="9">
    <source>
        <dbReference type="ARBA" id="ARBA00023264"/>
    </source>
</evidence>
<evidence type="ECO:0000256" key="8">
    <source>
        <dbReference type="ARBA" id="ARBA00023209"/>
    </source>
</evidence>
<evidence type="ECO:0000313" key="11">
    <source>
        <dbReference type="EMBL" id="SER45241.1"/>
    </source>
</evidence>
<keyword evidence="7 10" id="KW-0472">Membrane</keyword>
<keyword evidence="8" id="KW-0594">Phospholipid biosynthesis</keyword>
<accession>A0A1H9PAT5</accession>
<keyword evidence="9" id="KW-1208">Phospholipid metabolism</keyword>
<dbReference type="GO" id="GO:0005886">
    <property type="term" value="C:plasma membrane"/>
    <property type="evidence" value="ECO:0007669"/>
    <property type="project" value="InterPro"/>
</dbReference>
<reference evidence="11 12" key="1">
    <citation type="submission" date="2016-10" db="EMBL/GenBank/DDBJ databases">
        <authorList>
            <person name="de Groot N.N."/>
        </authorList>
    </citation>
    <scope>NUCLEOTIDE SEQUENCE [LARGE SCALE GENOMIC DNA]</scope>
    <source>
        <strain evidence="11 12">DSM 15827</strain>
    </source>
</reference>
<keyword evidence="2" id="KW-0444">Lipid biosynthesis</keyword>
<dbReference type="AlphaFoldDB" id="A0A1H9PAT5"/>
<evidence type="ECO:0000256" key="4">
    <source>
        <dbReference type="ARBA" id="ARBA00022692"/>
    </source>
</evidence>
<keyword evidence="4 10" id="KW-0812">Transmembrane</keyword>
<dbReference type="PANTHER" id="PTHR30309">
    <property type="entry name" value="INNER MEMBRANE PROTEIN YGIH"/>
    <property type="match status" value="1"/>
</dbReference>
<gene>
    <name evidence="11" type="ORF">SAMN05421767_15310</name>
</gene>
<keyword evidence="6" id="KW-0443">Lipid metabolism</keyword>
<evidence type="ECO:0000256" key="1">
    <source>
        <dbReference type="ARBA" id="ARBA00022475"/>
    </source>
</evidence>
<dbReference type="SMART" id="SM01207">
    <property type="entry name" value="G3P_acyltransf"/>
    <property type="match status" value="1"/>
</dbReference>
<name>A0A1H9PAT5_9LACT</name>
<feature type="transmembrane region" description="Helical" evidence="10">
    <location>
        <begin position="32"/>
        <end position="52"/>
    </location>
</feature>
<keyword evidence="12" id="KW-1185">Reference proteome</keyword>
<dbReference type="Pfam" id="PF02660">
    <property type="entry name" value="G3P_acyltransf"/>
    <property type="match status" value="1"/>
</dbReference>
<dbReference type="InterPro" id="IPR003811">
    <property type="entry name" value="G3P_acylTferase_PlsY"/>
</dbReference>
<dbReference type="GO" id="GO:0043772">
    <property type="term" value="F:acyl-phosphate glycerol-3-phosphate acyltransferase activity"/>
    <property type="evidence" value="ECO:0007669"/>
    <property type="project" value="InterPro"/>
</dbReference>
<keyword evidence="5 10" id="KW-1133">Transmembrane helix</keyword>
<evidence type="ECO:0000256" key="2">
    <source>
        <dbReference type="ARBA" id="ARBA00022516"/>
    </source>
</evidence>
<proteinExistence type="predicted"/>
<protein>
    <submittedName>
        <fullName evidence="11">Glycerol-3-phosphate acyltransferase PlsY</fullName>
    </submittedName>
</protein>
<evidence type="ECO:0000256" key="3">
    <source>
        <dbReference type="ARBA" id="ARBA00022679"/>
    </source>
</evidence>
<dbReference type="RefSeq" id="WP_089747924.1">
    <property type="nucleotide sequence ID" value="NZ_FOGF01000053.1"/>
</dbReference>